<evidence type="ECO:0000313" key="3">
    <source>
        <dbReference type="EMBL" id="KAJ7354481.1"/>
    </source>
</evidence>
<reference evidence="3" key="1">
    <citation type="submission" date="2023-03" db="EMBL/GenBank/DDBJ databases">
        <title>Massive genome expansion in bonnet fungi (Mycena s.s.) driven by repeated elements and novel gene families across ecological guilds.</title>
        <authorList>
            <consortium name="Lawrence Berkeley National Laboratory"/>
            <person name="Harder C.B."/>
            <person name="Miyauchi S."/>
            <person name="Viragh M."/>
            <person name="Kuo A."/>
            <person name="Thoen E."/>
            <person name="Andreopoulos B."/>
            <person name="Lu D."/>
            <person name="Skrede I."/>
            <person name="Drula E."/>
            <person name="Henrissat B."/>
            <person name="Morin E."/>
            <person name="Kohler A."/>
            <person name="Barry K."/>
            <person name="LaButti K."/>
            <person name="Morin E."/>
            <person name="Salamov A."/>
            <person name="Lipzen A."/>
            <person name="Mereny Z."/>
            <person name="Hegedus B."/>
            <person name="Baldrian P."/>
            <person name="Stursova M."/>
            <person name="Weitz H."/>
            <person name="Taylor A."/>
            <person name="Grigoriev I.V."/>
            <person name="Nagy L.G."/>
            <person name="Martin F."/>
            <person name="Kauserud H."/>
        </authorList>
    </citation>
    <scope>NUCLEOTIDE SEQUENCE</scope>
    <source>
        <strain evidence="3">CBHHK002</strain>
    </source>
</reference>
<proteinExistence type="predicted"/>
<dbReference type="Proteomes" id="UP001218218">
    <property type="component" value="Unassembled WGS sequence"/>
</dbReference>
<dbReference type="InterPro" id="IPR032675">
    <property type="entry name" value="LRR_dom_sf"/>
</dbReference>
<accession>A0AAD7EXH9</accession>
<name>A0AAD7EXH9_9AGAR</name>
<keyword evidence="4" id="KW-1185">Reference proteome</keyword>
<dbReference type="AlphaFoldDB" id="A0AAD7EXH9"/>
<feature type="coiled-coil region" evidence="1">
    <location>
        <begin position="27"/>
        <end position="54"/>
    </location>
</feature>
<feature type="compositionally biased region" description="Polar residues" evidence="2">
    <location>
        <begin position="594"/>
        <end position="611"/>
    </location>
</feature>
<gene>
    <name evidence="3" type="ORF">DFH08DRAFT_933961</name>
</gene>
<protein>
    <recommendedName>
        <fullName evidence="5">F-box domain-containing protein</fullName>
    </recommendedName>
</protein>
<comment type="caution">
    <text evidence="3">The sequence shown here is derived from an EMBL/GenBank/DDBJ whole genome shotgun (WGS) entry which is preliminary data.</text>
</comment>
<dbReference type="Gene3D" id="3.80.10.10">
    <property type="entry name" value="Ribonuclease Inhibitor"/>
    <property type="match status" value="1"/>
</dbReference>
<feature type="region of interest" description="Disordered" evidence="2">
    <location>
        <begin position="587"/>
        <end position="618"/>
    </location>
</feature>
<sequence>MASPFAAQLGTNYCPKDEEVLEIKSHLVESTQRLRRLDEMIADLQKTIDKLVEERDGLGIYVDAHKALISPVRRLPLDIVQEIFVACLPTHRNCVMSASEAPVLLGRICSSWRALSLTTPRLWANLHIVEPPRGRYGSSDTLVDEKVMQRLDTMKMWLGRSGQCPLSISLQSGPDYESPPATPTTSHSKSGELLQELIPFVGRWQHILIRTPSFILDEMAHLTPADVPMLESVAFYPQQNQFPLRSLDWENFGMLSGPRLTSFSTRGNSFIPQILPLLWQQLTALAIEGPAWETAMTSEATLQTLARCSQLRTCRWAVSELGIPVVAVGLGLLHPPVELPFLHTLELDLGTVPSSLSSRLLLPQLRELTLHGRTDAHHIAPFFNASTRLETLNIDSNSFTKTSLLESLCALPPTMRHLTIYDISSGSPLRTPLDDDVLVALTPSPELSTVCCRSLETLAINFSSLISDEALLRFITQRMASPSGSEPTLKRVDIQFNRRMTSDIMPTLKPFVEETGLDVRIQYLPPVSTQFSPWQGLADAPSAWGFAPEFLACASWRTKCEARATDANSKPAVIEPTARSQEAAFRQGKRTMTEESAQSGQRTSKFKQQAKYTGMLAK</sequence>
<organism evidence="3 4">
    <name type="scientific">Mycena albidolilacea</name>
    <dbReference type="NCBI Taxonomy" id="1033008"/>
    <lineage>
        <taxon>Eukaryota</taxon>
        <taxon>Fungi</taxon>
        <taxon>Dikarya</taxon>
        <taxon>Basidiomycota</taxon>
        <taxon>Agaricomycotina</taxon>
        <taxon>Agaricomycetes</taxon>
        <taxon>Agaricomycetidae</taxon>
        <taxon>Agaricales</taxon>
        <taxon>Marasmiineae</taxon>
        <taxon>Mycenaceae</taxon>
        <taxon>Mycena</taxon>
    </lineage>
</organism>
<evidence type="ECO:0000313" key="4">
    <source>
        <dbReference type="Proteomes" id="UP001218218"/>
    </source>
</evidence>
<dbReference type="SUPFAM" id="SSF52047">
    <property type="entry name" value="RNI-like"/>
    <property type="match status" value="1"/>
</dbReference>
<keyword evidence="1" id="KW-0175">Coiled coil</keyword>
<dbReference type="EMBL" id="JARIHO010000010">
    <property type="protein sequence ID" value="KAJ7354481.1"/>
    <property type="molecule type" value="Genomic_DNA"/>
</dbReference>
<evidence type="ECO:0000256" key="2">
    <source>
        <dbReference type="SAM" id="MobiDB-lite"/>
    </source>
</evidence>
<evidence type="ECO:0000256" key="1">
    <source>
        <dbReference type="SAM" id="Coils"/>
    </source>
</evidence>
<evidence type="ECO:0008006" key="5">
    <source>
        <dbReference type="Google" id="ProtNLM"/>
    </source>
</evidence>